<dbReference type="EMBL" id="JAULSU010000004">
    <property type="protein sequence ID" value="KAK0619664.1"/>
    <property type="molecule type" value="Genomic_DNA"/>
</dbReference>
<accession>A0AA39WQE4</accession>
<name>A0AA39WQE4_9PEZI</name>
<reference evidence="2" key="1">
    <citation type="submission" date="2023-06" db="EMBL/GenBank/DDBJ databases">
        <title>Genome-scale phylogeny and comparative genomics of the fungal order Sordariales.</title>
        <authorList>
            <consortium name="Lawrence Berkeley National Laboratory"/>
            <person name="Hensen N."/>
            <person name="Bonometti L."/>
            <person name="Westerberg I."/>
            <person name="Brannstrom I.O."/>
            <person name="Guillou S."/>
            <person name="Cros-Aarteil S."/>
            <person name="Calhoun S."/>
            <person name="Haridas S."/>
            <person name="Kuo A."/>
            <person name="Mondo S."/>
            <person name="Pangilinan J."/>
            <person name="Riley R."/>
            <person name="Labutti K."/>
            <person name="Andreopoulos B."/>
            <person name="Lipzen A."/>
            <person name="Chen C."/>
            <person name="Yanf M."/>
            <person name="Daum C."/>
            <person name="Ng V."/>
            <person name="Clum A."/>
            <person name="Steindorff A."/>
            <person name="Ohm R."/>
            <person name="Martin F."/>
            <person name="Silar P."/>
            <person name="Natvig D."/>
            <person name="Lalanne C."/>
            <person name="Gautier V."/>
            <person name="Ament-Velasquez S.L."/>
            <person name="Kruys A."/>
            <person name="Hutchinson M.I."/>
            <person name="Powell A.J."/>
            <person name="Barry K."/>
            <person name="Miller A.N."/>
            <person name="Grigoriev I.V."/>
            <person name="Debuchy R."/>
            <person name="Gladieux P."/>
            <person name="Thoren M.H."/>
            <person name="Johannesson H."/>
        </authorList>
    </citation>
    <scope>NUCLEOTIDE SEQUENCE</scope>
    <source>
        <strain evidence="2">CBS 606.72</strain>
    </source>
</reference>
<evidence type="ECO:0000313" key="2">
    <source>
        <dbReference type="EMBL" id="KAK0619664.1"/>
    </source>
</evidence>
<dbReference type="AlphaFoldDB" id="A0AA39WQE4"/>
<feature type="region of interest" description="Disordered" evidence="1">
    <location>
        <begin position="43"/>
        <end position="63"/>
    </location>
</feature>
<evidence type="ECO:0000256" key="1">
    <source>
        <dbReference type="SAM" id="MobiDB-lite"/>
    </source>
</evidence>
<keyword evidence="3" id="KW-1185">Reference proteome</keyword>
<feature type="region of interest" description="Disordered" evidence="1">
    <location>
        <begin position="227"/>
        <end position="248"/>
    </location>
</feature>
<proteinExistence type="predicted"/>
<protein>
    <submittedName>
        <fullName evidence="2">Uncharacterized protein</fullName>
    </submittedName>
</protein>
<organism evidence="2 3">
    <name type="scientific">Immersiella caudata</name>
    <dbReference type="NCBI Taxonomy" id="314043"/>
    <lineage>
        <taxon>Eukaryota</taxon>
        <taxon>Fungi</taxon>
        <taxon>Dikarya</taxon>
        <taxon>Ascomycota</taxon>
        <taxon>Pezizomycotina</taxon>
        <taxon>Sordariomycetes</taxon>
        <taxon>Sordariomycetidae</taxon>
        <taxon>Sordariales</taxon>
        <taxon>Lasiosphaeriaceae</taxon>
        <taxon>Immersiella</taxon>
    </lineage>
</organism>
<feature type="compositionally biased region" description="Polar residues" evidence="1">
    <location>
        <begin position="227"/>
        <end position="236"/>
    </location>
</feature>
<sequence>MFEDVTCLATYKAGLSLRRPQYAGLGAVQIWWDADETKIPSGNLSLVSSRSSNSSQRSERPTSIASIQGTSTLVQRYEGQPVLVVQKPKPPLLVAFLKNKGCGEAYTTLKTDISSLAPTKITRDKAILMFTTAGSTLQVNKLVRVMHTDPISAWNLWDLVNSKKRSELLRCEYLSLDFGSAKDPANIARRDDFHDAVLRRQLAHLNRCARLGKARDLEATQQVKAMKASQLSSAPSTEAIARSDPLPPELPRYNPQPWISTDFITSPYGDPRFGIGAVTAELEGEGQPWAHGQS</sequence>
<dbReference type="Proteomes" id="UP001175000">
    <property type="component" value="Unassembled WGS sequence"/>
</dbReference>
<evidence type="ECO:0000313" key="3">
    <source>
        <dbReference type="Proteomes" id="UP001175000"/>
    </source>
</evidence>
<gene>
    <name evidence="2" type="ORF">B0T14DRAFT_603415</name>
</gene>
<feature type="compositionally biased region" description="Low complexity" evidence="1">
    <location>
        <begin position="43"/>
        <end position="56"/>
    </location>
</feature>
<comment type="caution">
    <text evidence="2">The sequence shown here is derived from an EMBL/GenBank/DDBJ whole genome shotgun (WGS) entry which is preliminary data.</text>
</comment>